<protein>
    <recommendedName>
        <fullName evidence="7">Hydantoinase/oxoprolinase N-terminal domain-containing protein</fullName>
    </recommendedName>
</protein>
<dbReference type="PANTHER" id="PTHR11365">
    <property type="entry name" value="5-OXOPROLINASE RELATED"/>
    <property type="match status" value="1"/>
</dbReference>
<evidence type="ECO:0000259" key="3">
    <source>
        <dbReference type="Pfam" id="PF06032"/>
    </source>
</evidence>
<dbReference type="PANTHER" id="PTHR11365:SF10">
    <property type="entry name" value="HYDANTOINASE_OXOPROLINASE"/>
    <property type="match status" value="1"/>
</dbReference>
<organism evidence="5 6">
    <name type="scientific">Scytalidium lignicola</name>
    <name type="common">Hyphomycete</name>
    <dbReference type="NCBI Taxonomy" id="5539"/>
    <lineage>
        <taxon>Eukaryota</taxon>
        <taxon>Fungi</taxon>
        <taxon>Dikarya</taxon>
        <taxon>Ascomycota</taxon>
        <taxon>Pezizomycotina</taxon>
        <taxon>Leotiomycetes</taxon>
        <taxon>Leotiomycetes incertae sedis</taxon>
        <taxon>Scytalidium</taxon>
    </lineage>
</organism>
<name>A0A3E2HHA9_SCYLI</name>
<dbReference type="Pfam" id="PF01968">
    <property type="entry name" value="Hydantoinase_A"/>
    <property type="match status" value="1"/>
</dbReference>
<dbReference type="InterPro" id="IPR043129">
    <property type="entry name" value="ATPase_NBD"/>
</dbReference>
<dbReference type="InterPro" id="IPR010318">
    <property type="entry name" value="S-Me-THD_N"/>
</dbReference>
<feature type="domain" description="S-Me-THD N-terminal" evidence="3">
    <location>
        <begin position="611"/>
        <end position="769"/>
    </location>
</feature>
<evidence type="ECO:0000259" key="1">
    <source>
        <dbReference type="Pfam" id="PF01968"/>
    </source>
</evidence>
<dbReference type="OrthoDB" id="5404895at2759"/>
<dbReference type="InterPro" id="IPR045079">
    <property type="entry name" value="Oxoprolinase-like"/>
</dbReference>
<dbReference type="Proteomes" id="UP000258309">
    <property type="component" value="Unassembled WGS sequence"/>
</dbReference>
<dbReference type="InterPro" id="IPR024071">
    <property type="entry name" value="S-Me-THD_C_sf"/>
</dbReference>
<feature type="non-terminal residue" evidence="5">
    <location>
        <position position="988"/>
    </location>
</feature>
<feature type="non-terminal residue" evidence="5">
    <location>
        <position position="1"/>
    </location>
</feature>
<reference evidence="5 6" key="1">
    <citation type="submission" date="2018-05" db="EMBL/GenBank/DDBJ databases">
        <title>Draft genome sequence of Scytalidium lignicola DSM 105466, a ubiquitous saprotrophic fungus.</title>
        <authorList>
            <person name="Buettner E."/>
            <person name="Gebauer A.M."/>
            <person name="Hofrichter M."/>
            <person name="Liers C."/>
            <person name="Kellner H."/>
        </authorList>
    </citation>
    <scope>NUCLEOTIDE SEQUENCE [LARGE SCALE GENOMIC DNA]</scope>
    <source>
        <strain evidence="5 6">DSM 105466</strain>
    </source>
</reference>
<dbReference type="Pfam" id="PF20906">
    <property type="entry name" value="S-Me-THD_C"/>
    <property type="match status" value="1"/>
</dbReference>
<dbReference type="SUPFAM" id="SSF53067">
    <property type="entry name" value="Actin-like ATPase domain"/>
    <property type="match status" value="2"/>
</dbReference>
<feature type="domain" description="Hydantoinase A/oxoprolinase" evidence="1">
    <location>
        <begin position="212"/>
        <end position="394"/>
    </location>
</feature>
<comment type="caution">
    <text evidence="5">The sequence shown here is derived from an EMBL/GenBank/DDBJ whole genome shotgun (WGS) entry which is preliminary data.</text>
</comment>
<dbReference type="Pfam" id="PF05378">
    <property type="entry name" value="Hydant_A_N"/>
    <property type="match status" value="1"/>
</dbReference>
<dbReference type="EMBL" id="NCSJ02000048">
    <property type="protein sequence ID" value="RFU32808.1"/>
    <property type="molecule type" value="Genomic_DNA"/>
</dbReference>
<feature type="domain" description="S-Me-THD-like C-terminal" evidence="4">
    <location>
        <begin position="775"/>
        <end position="971"/>
    </location>
</feature>
<dbReference type="InterPro" id="IPR008040">
    <property type="entry name" value="Hydant_A_N"/>
</dbReference>
<evidence type="ECO:0000313" key="6">
    <source>
        <dbReference type="Proteomes" id="UP000258309"/>
    </source>
</evidence>
<dbReference type="InterPro" id="IPR002821">
    <property type="entry name" value="Hydantoinase_A"/>
</dbReference>
<dbReference type="SUPFAM" id="SSF160991">
    <property type="entry name" value="CV3147-like"/>
    <property type="match status" value="1"/>
</dbReference>
<accession>A0A3E2HHA9</accession>
<feature type="domain" description="Hydantoinase/oxoprolinase N-terminal" evidence="2">
    <location>
        <begin position="4"/>
        <end position="191"/>
    </location>
</feature>
<sequence length="988" mass="106246">MLYRIGVDVGGTNTDAALARAVFDQSDTSTNSNPHVEIAASFKSPTTPDITSGICNSVRGLLEQTRVQPDDIISVNIGTTHFINAIIQVDRSKLSRVAVLRLCGPFARAQAPFTDFPPQLRNAVEGPVGYLAGGLEVDGRLISKIDEEEVRRHAKLIQDRGVDTVVVIGVFSTLDTSEPTQEEHVKAILQQCIPNADVVCSRDVGSAGFIERENASILNASILRLARETIYGFQEAVSNLGLGCPLYLTQNDGTAMAAQAASVVPIKTFSSGATNSLTGAVFLSGIHLPSSKTDLEKSQVIMIDIGGTSADFAALSSTGFPRQSPAIVKVGGVRTAFSMPEVLSLGLGGGSRVHENEDGTVVVGPDSVGYQILTSAQCFGGSVLTATDIVVASGFDVGITPKWEISPPLSVVEKARAHISSILKKGIDSMKTSDLDVVALLVGGGSIIQIDKLENVKECVRVPFFDAANAVGAAIAKVSGDVDRISVAIKRSHEQMVEDLKEQAIQLAINNGAQPSTIRIVQLDLLPLPYIGDNAFRAVIKAVGELGWERQVIDTETLINEIHISPRTNGYHEEKVYDDYLECDPLADPNLRQYEPTVSKETGEWFLSEIDLAFISEGVCIIGTGGGGTVRPTYLDCLNRLRTCPKGRMRIIDPESLPDTANIAPLAFVGAPTVTNERLLGNNELVTTVNVLARYLNIQKFDGFIGPEIGGSNGMTSLAAGACMDIPVVDADCLGRAFPRIDLALPYVYEKAVPWPSSCADARENIQIIVSSQSSARFESMERAMAIETGLYNAMTLAPFSGDVVRKYCVGRSLSVCWSIGREVHLARLEKTDVTKAIVSVIPGAVELFAGKIVDISRKEESGWTVGTVTIEGCNEDGDIDATARPLIITFQNEFLYAAKINLDKTRETVCTTPDLISLLDQDGMALGTHEIRYGLRVSVLGMPAHRLWKTEEGMRAAGPASFGLDVPYQSMKWEWKEPESVIKKYGK</sequence>
<dbReference type="Gene3D" id="2.40.390.10">
    <property type="entry name" value="CV3147-like"/>
    <property type="match status" value="1"/>
</dbReference>
<evidence type="ECO:0000259" key="4">
    <source>
        <dbReference type="Pfam" id="PF20906"/>
    </source>
</evidence>
<dbReference type="OMA" id="WKTEEGM"/>
<dbReference type="InterPro" id="IPR027479">
    <property type="entry name" value="S-Me-THD_N_sf"/>
</dbReference>
<evidence type="ECO:0000313" key="5">
    <source>
        <dbReference type="EMBL" id="RFU32808.1"/>
    </source>
</evidence>
<dbReference type="GO" id="GO:0016787">
    <property type="term" value="F:hydrolase activity"/>
    <property type="evidence" value="ECO:0007669"/>
    <property type="project" value="InterPro"/>
</dbReference>
<dbReference type="InterPro" id="IPR048350">
    <property type="entry name" value="S-Me-THD-like_C"/>
</dbReference>
<dbReference type="Gene3D" id="3.40.1610.10">
    <property type="entry name" value="CV3147-like domain"/>
    <property type="match status" value="1"/>
</dbReference>
<proteinExistence type="predicted"/>
<keyword evidence="6" id="KW-1185">Reference proteome</keyword>
<evidence type="ECO:0008006" key="7">
    <source>
        <dbReference type="Google" id="ProtNLM"/>
    </source>
</evidence>
<dbReference type="Pfam" id="PF06032">
    <property type="entry name" value="S-Me-THD_N"/>
    <property type="match status" value="1"/>
</dbReference>
<evidence type="ECO:0000259" key="2">
    <source>
        <dbReference type="Pfam" id="PF05378"/>
    </source>
</evidence>
<dbReference type="AlphaFoldDB" id="A0A3E2HHA9"/>
<gene>
    <name evidence="5" type="ORF">B7463_g3584</name>
</gene>